<organism evidence="1 2">
    <name type="scientific">Lactuca virosa</name>
    <dbReference type="NCBI Taxonomy" id="75947"/>
    <lineage>
        <taxon>Eukaryota</taxon>
        <taxon>Viridiplantae</taxon>
        <taxon>Streptophyta</taxon>
        <taxon>Embryophyta</taxon>
        <taxon>Tracheophyta</taxon>
        <taxon>Spermatophyta</taxon>
        <taxon>Magnoliopsida</taxon>
        <taxon>eudicotyledons</taxon>
        <taxon>Gunneridae</taxon>
        <taxon>Pentapetalae</taxon>
        <taxon>asterids</taxon>
        <taxon>campanulids</taxon>
        <taxon>Asterales</taxon>
        <taxon>Asteraceae</taxon>
        <taxon>Cichorioideae</taxon>
        <taxon>Cichorieae</taxon>
        <taxon>Lactucinae</taxon>
        <taxon>Lactuca</taxon>
    </lineage>
</organism>
<proteinExistence type="predicted"/>
<protein>
    <submittedName>
        <fullName evidence="1">Uncharacterized protein</fullName>
    </submittedName>
</protein>
<comment type="caution">
    <text evidence="1">The sequence shown here is derived from an EMBL/GenBank/DDBJ whole genome shotgun (WGS) entry which is preliminary data.</text>
</comment>
<dbReference type="Proteomes" id="UP001157418">
    <property type="component" value="Unassembled WGS sequence"/>
</dbReference>
<gene>
    <name evidence="1" type="ORF">LVIROSA_LOCUS20425</name>
</gene>
<evidence type="ECO:0000313" key="1">
    <source>
        <dbReference type="EMBL" id="CAH1433862.1"/>
    </source>
</evidence>
<reference evidence="1 2" key="1">
    <citation type="submission" date="2022-01" db="EMBL/GenBank/DDBJ databases">
        <authorList>
            <person name="Xiong W."/>
            <person name="Schranz E."/>
        </authorList>
    </citation>
    <scope>NUCLEOTIDE SEQUENCE [LARGE SCALE GENOMIC DNA]</scope>
</reference>
<sequence>MSEINQTIWGSQETTKQKWDGDVKKEKEETKQRIIRRAAWSLLLVIPFQGFVKRKCEKSKAGFLWCSELTFYPSVQLTGDNKAIFIQKRPGFGKGFALVLILEQFLRWVCCNLHLKPSSSLPLRMILIRIRVGFLGFR</sequence>
<keyword evidence="2" id="KW-1185">Reference proteome</keyword>
<dbReference type="EMBL" id="CAKMRJ010003334">
    <property type="protein sequence ID" value="CAH1433862.1"/>
    <property type="molecule type" value="Genomic_DNA"/>
</dbReference>
<accession>A0AAU9N730</accession>
<evidence type="ECO:0000313" key="2">
    <source>
        <dbReference type="Proteomes" id="UP001157418"/>
    </source>
</evidence>
<name>A0AAU9N730_9ASTR</name>
<dbReference type="AlphaFoldDB" id="A0AAU9N730"/>